<evidence type="ECO:0000313" key="2">
    <source>
        <dbReference type="EMBL" id="CAH3118091.1"/>
    </source>
</evidence>
<dbReference type="Proteomes" id="UP001159405">
    <property type="component" value="Unassembled WGS sequence"/>
</dbReference>
<proteinExistence type="predicted"/>
<name>A0ABN8NQA2_9CNID</name>
<keyword evidence="3" id="KW-1185">Reference proteome</keyword>
<feature type="non-terminal residue" evidence="2">
    <location>
        <position position="1"/>
    </location>
</feature>
<protein>
    <submittedName>
        <fullName evidence="2">Uncharacterized protein</fullName>
    </submittedName>
</protein>
<feature type="non-terminal residue" evidence="2">
    <location>
        <position position="129"/>
    </location>
</feature>
<evidence type="ECO:0000313" key="3">
    <source>
        <dbReference type="Proteomes" id="UP001159405"/>
    </source>
</evidence>
<feature type="region of interest" description="Disordered" evidence="1">
    <location>
        <begin position="68"/>
        <end position="129"/>
    </location>
</feature>
<sequence length="129" mass="13769">DIHPRASPSSIELGDDVLVQQDKTNKLSTAFNPNPFKVVSKTGNSLVVESTAGNQYSRNTSHVKQYIREGDPTPQQGSDSVSTSPTPQQELDPVPSPYQPTVPESTAGLLDRGKCPDLQENVGAAPEPS</sequence>
<feature type="compositionally biased region" description="Polar residues" evidence="1">
    <location>
        <begin position="73"/>
        <end position="89"/>
    </location>
</feature>
<gene>
    <name evidence="2" type="ORF">PLOB_00026244</name>
</gene>
<accession>A0ABN8NQA2</accession>
<reference evidence="2 3" key="1">
    <citation type="submission" date="2022-05" db="EMBL/GenBank/DDBJ databases">
        <authorList>
            <consortium name="Genoscope - CEA"/>
            <person name="William W."/>
        </authorList>
    </citation>
    <scope>NUCLEOTIDE SEQUENCE [LARGE SCALE GENOMIC DNA]</scope>
</reference>
<evidence type="ECO:0000256" key="1">
    <source>
        <dbReference type="SAM" id="MobiDB-lite"/>
    </source>
</evidence>
<organism evidence="2 3">
    <name type="scientific">Porites lobata</name>
    <dbReference type="NCBI Taxonomy" id="104759"/>
    <lineage>
        <taxon>Eukaryota</taxon>
        <taxon>Metazoa</taxon>
        <taxon>Cnidaria</taxon>
        <taxon>Anthozoa</taxon>
        <taxon>Hexacorallia</taxon>
        <taxon>Scleractinia</taxon>
        <taxon>Fungiina</taxon>
        <taxon>Poritidae</taxon>
        <taxon>Porites</taxon>
    </lineage>
</organism>
<dbReference type="EMBL" id="CALNXK010000031">
    <property type="protein sequence ID" value="CAH3118091.1"/>
    <property type="molecule type" value="Genomic_DNA"/>
</dbReference>
<comment type="caution">
    <text evidence="2">The sequence shown here is derived from an EMBL/GenBank/DDBJ whole genome shotgun (WGS) entry which is preliminary data.</text>
</comment>